<evidence type="ECO:0000256" key="9">
    <source>
        <dbReference type="ARBA" id="ARBA00023204"/>
    </source>
</evidence>
<dbReference type="PANTHER" id="PTHR47707:SF1">
    <property type="entry name" value="NUDIX HYDROLASE FAMILY PROTEIN"/>
    <property type="match status" value="1"/>
</dbReference>
<evidence type="ECO:0000313" key="19">
    <source>
        <dbReference type="Proteomes" id="UP000275394"/>
    </source>
</evidence>
<evidence type="ECO:0000256" key="12">
    <source>
        <dbReference type="ARBA" id="ARBA00038905"/>
    </source>
</evidence>
<dbReference type="GO" id="GO:0006281">
    <property type="term" value="P:DNA repair"/>
    <property type="evidence" value="ECO:0007669"/>
    <property type="project" value="UniProtKB-KW"/>
</dbReference>
<reference evidence="18 19" key="1">
    <citation type="submission" date="2018-11" db="EMBL/GenBank/DDBJ databases">
        <title>Genomic Encyclopedia of Type Strains, Phase IV (KMG-IV): sequencing the most valuable type-strain genomes for metagenomic binning, comparative biology and taxonomic classification.</title>
        <authorList>
            <person name="Goeker M."/>
        </authorList>
    </citation>
    <scope>NUCLEOTIDE SEQUENCE [LARGE SCALE GENOMIC DNA]</scope>
    <source>
        <strain evidence="18 19">DSM 100316</strain>
    </source>
</reference>
<dbReference type="GO" id="GO:0044715">
    <property type="term" value="F:8-oxo-dGDP phosphatase activity"/>
    <property type="evidence" value="ECO:0007669"/>
    <property type="project" value="TreeGrafter"/>
</dbReference>
<evidence type="ECO:0000313" key="18">
    <source>
        <dbReference type="EMBL" id="ROR94771.1"/>
    </source>
</evidence>
<evidence type="ECO:0000256" key="16">
    <source>
        <dbReference type="ARBA" id="ARBA00042798"/>
    </source>
</evidence>
<dbReference type="GO" id="GO:0044716">
    <property type="term" value="F:8-oxo-GDP phosphatase activity"/>
    <property type="evidence" value="ECO:0007669"/>
    <property type="project" value="TreeGrafter"/>
</dbReference>
<evidence type="ECO:0000256" key="7">
    <source>
        <dbReference type="ARBA" id="ARBA00022801"/>
    </source>
</evidence>
<evidence type="ECO:0000256" key="3">
    <source>
        <dbReference type="ARBA" id="ARBA00022457"/>
    </source>
</evidence>
<dbReference type="InterPro" id="IPR000086">
    <property type="entry name" value="NUDIX_hydrolase_dom"/>
</dbReference>
<organism evidence="18 19">
    <name type="scientific">Sinobacterium caligoides</name>
    <dbReference type="NCBI Taxonomy" id="933926"/>
    <lineage>
        <taxon>Bacteria</taxon>
        <taxon>Pseudomonadati</taxon>
        <taxon>Pseudomonadota</taxon>
        <taxon>Gammaproteobacteria</taxon>
        <taxon>Cellvibrionales</taxon>
        <taxon>Spongiibacteraceae</taxon>
        <taxon>Sinobacterium</taxon>
    </lineage>
</organism>
<dbReference type="InterPro" id="IPR047127">
    <property type="entry name" value="MutT-like"/>
</dbReference>
<name>A0A3N2D4R2_9GAMM</name>
<evidence type="ECO:0000256" key="4">
    <source>
        <dbReference type="ARBA" id="ARBA00022705"/>
    </source>
</evidence>
<evidence type="ECO:0000256" key="5">
    <source>
        <dbReference type="ARBA" id="ARBA00022723"/>
    </source>
</evidence>
<dbReference type="Gene3D" id="3.90.79.10">
    <property type="entry name" value="Nucleoside Triphosphate Pyrophosphohydrolase"/>
    <property type="match status" value="1"/>
</dbReference>
<evidence type="ECO:0000259" key="17">
    <source>
        <dbReference type="PROSITE" id="PS51462"/>
    </source>
</evidence>
<dbReference type="InterPro" id="IPR029119">
    <property type="entry name" value="MutY_C"/>
</dbReference>
<keyword evidence="6" id="KW-0227">DNA damage</keyword>
<comment type="catalytic activity">
    <reaction evidence="11">
        <text>8-oxo-GTP + H2O = 8-oxo-GMP + diphosphate + H(+)</text>
        <dbReference type="Rhea" id="RHEA:67616"/>
        <dbReference type="ChEBI" id="CHEBI:15377"/>
        <dbReference type="ChEBI" id="CHEBI:15378"/>
        <dbReference type="ChEBI" id="CHEBI:33019"/>
        <dbReference type="ChEBI" id="CHEBI:143553"/>
        <dbReference type="ChEBI" id="CHEBI:145694"/>
    </reaction>
</comment>
<evidence type="ECO:0000256" key="2">
    <source>
        <dbReference type="ARBA" id="ARBA00005582"/>
    </source>
</evidence>
<dbReference type="CDD" id="cd03425">
    <property type="entry name" value="NUDIX_MutT_NudA_like"/>
    <property type="match status" value="1"/>
</dbReference>
<accession>A0A3N2D4R2</accession>
<keyword evidence="4" id="KW-0235">DNA replication</keyword>
<protein>
    <recommendedName>
        <fullName evidence="13">8-oxo-dGTP diphosphatase</fullName>
        <ecNumber evidence="12">3.6.1.55</ecNumber>
    </recommendedName>
    <alternativeName>
        <fullName evidence="16">7,8-dihydro-8-oxoguanine-triphosphatase</fullName>
    </alternativeName>
    <alternativeName>
        <fullName evidence="15">Mutator protein MutT</fullName>
    </alternativeName>
    <alternativeName>
        <fullName evidence="14">dGTP pyrophosphohydrolase</fullName>
    </alternativeName>
</protein>
<evidence type="ECO:0000256" key="13">
    <source>
        <dbReference type="ARBA" id="ARBA00040794"/>
    </source>
</evidence>
<proteinExistence type="inferred from homology"/>
<dbReference type="PANTHER" id="PTHR47707">
    <property type="entry name" value="8-OXO-DGTP DIPHOSPHATASE"/>
    <property type="match status" value="1"/>
</dbReference>
<dbReference type="PROSITE" id="PS51462">
    <property type="entry name" value="NUDIX"/>
    <property type="match status" value="1"/>
</dbReference>
<dbReference type="Pfam" id="PF14815">
    <property type="entry name" value="NUDIX_4"/>
    <property type="match status" value="1"/>
</dbReference>
<sequence length="157" mass="17114">MAANETLQEGVDGMPKEALDVVLAVIVHPGRRHCLLSKRPEGVHLAGHWEFPGGKVGLTEGLQAALTREVREELGLVVSTADSRLFNSLNHSYPERDVCLHTYLVEGVASEAYLPLGEDGVGSEGQLTRWVAFSRLGDYDFPAANAPIVAALKRNRW</sequence>
<evidence type="ECO:0000256" key="1">
    <source>
        <dbReference type="ARBA" id="ARBA00001946"/>
    </source>
</evidence>
<dbReference type="SUPFAM" id="SSF55811">
    <property type="entry name" value="Nudix"/>
    <property type="match status" value="1"/>
</dbReference>
<dbReference type="GO" id="GO:0035539">
    <property type="term" value="F:8-oxo-7,8-dihydrodeoxyguanosine triphosphate pyrophosphatase activity"/>
    <property type="evidence" value="ECO:0007669"/>
    <property type="project" value="UniProtKB-EC"/>
</dbReference>
<keyword evidence="5" id="KW-0479">Metal-binding</keyword>
<dbReference type="OrthoDB" id="9810648at2"/>
<keyword evidence="8" id="KW-0460">Magnesium</keyword>
<evidence type="ECO:0000256" key="8">
    <source>
        <dbReference type="ARBA" id="ARBA00022842"/>
    </source>
</evidence>
<comment type="catalytic activity">
    <reaction evidence="10">
        <text>8-oxo-dGTP + H2O = 8-oxo-dGMP + diphosphate + H(+)</text>
        <dbReference type="Rhea" id="RHEA:31575"/>
        <dbReference type="ChEBI" id="CHEBI:15377"/>
        <dbReference type="ChEBI" id="CHEBI:15378"/>
        <dbReference type="ChEBI" id="CHEBI:33019"/>
        <dbReference type="ChEBI" id="CHEBI:63224"/>
        <dbReference type="ChEBI" id="CHEBI:77896"/>
        <dbReference type="EC" id="3.6.1.55"/>
    </reaction>
</comment>
<dbReference type="InterPro" id="IPR015797">
    <property type="entry name" value="NUDIX_hydrolase-like_dom_sf"/>
</dbReference>
<keyword evidence="19" id="KW-1185">Reference proteome</keyword>
<evidence type="ECO:0000256" key="10">
    <source>
        <dbReference type="ARBA" id="ARBA00035861"/>
    </source>
</evidence>
<comment type="similarity">
    <text evidence="2">Belongs to the Nudix hydrolase family.</text>
</comment>
<dbReference type="GO" id="GO:0006260">
    <property type="term" value="P:DNA replication"/>
    <property type="evidence" value="ECO:0007669"/>
    <property type="project" value="UniProtKB-KW"/>
</dbReference>
<dbReference type="InterPro" id="IPR020084">
    <property type="entry name" value="NUDIX_hydrolase_CS"/>
</dbReference>
<evidence type="ECO:0000256" key="15">
    <source>
        <dbReference type="ARBA" id="ARBA00041979"/>
    </source>
</evidence>
<comment type="cofactor">
    <cofactor evidence="1">
        <name>Mg(2+)</name>
        <dbReference type="ChEBI" id="CHEBI:18420"/>
    </cofactor>
</comment>
<comment type="caution">
    <text evidence="18">The sequence shown here is derived from an EMBL/GenBank/DDBJ whole genome shotgun (WGS) entry which is preliminary data.</text>
</comment>
<evidence type="ECO:0000256" key="14">
    <source>
        <dbReference type="ARBA" id="ARBA00041592"/>
    </source>
</evidence>
<keyword evidence="3" id="KW-0515">Mutator protein</keyword>
<dbReference type="PROSITE" id="PS00893">
    <property type="entry name" value="NUDIX_BOX"/>
    <property type="match status" value="1"/>
</dbReference>
<evidence type="ECO:0000256" key="11">
    <source>
        <dbReference type="ARBA" id="ARBA00036904"/>
    </source>
</evidence>
<dbReference type="EC" id="3.6.1.55" evidence="12"/>
<dbReference type="AlphaFoldDB" id="A0A3N2D4R2"/>
<keyword evidence="7" id="KW-0378">Hydrolase</keyword>
<keyword evidence="9" id="KW-0234">DNA repair</keyword>
<feature type="domain" description="Nudix hydrolase" evidence="17">
    <location>
        <begin position="17"/>
        <end position="154"/>
    </location>
</feature>
<dbReference type="GO" id="GO:0008413">
    <property type="term" value="F:8-oxo-7,8-dihydroguanosine triphosphate pyrophosphatase activity"/>
    <property type="evidence" value="ECO:0007669"/>
    <property type="project" value="TreeGrafter"/>
</dbReference>
<evidence type="ECO:0000256" key="6">
    <source>
        <dbReference type="ARBA" id="ARBA00022763"/>
    </source>
</evidence>
<dbReference type="EMBL" id="RKHR01000011">
    <property type="protein sequence ID" value="ROR94771.1"/>
    <property type="molecule type" value="Genomic_DNA"/>
</dbReference>
<dbReference type="GO" id="GO:0046872">
    <property type="term" value="F:metal ion binding"/>
    <property type="evidence" value="ECO:0007669"/>
    <property type="project" value="UniProtKB-KW"/>
</dbReference>
<dbReference type="Proteomes" id="UP000275394">
    <property type="component" value="Unassembled WGS sequence"/>
</dbReference>
<gene>
    <name evidence="18" type="ORF">EDC56_3914</name>
</gene>